<dbReference type="AlphaFoldDB" id="C7QYY7"/>
<reference evidence="3 4" key="1">
    <citation type="journal article" date="2009" name="Stand. Genomic Sci.">
        <title>Complete genome sequence of Jonesia denitrificans type strain (Prevot 55134).</title>
        <authorList>
            <person name="Pukall R."/>
            <person name="Gehrich-Schroter G."/>
            <person name="Lapidus A."/>
            <person name="Nolan M."/>
            <person name="Glavina Del Rio T."/>
            <person name="Lucas S."/>
            <person name="Chen F."/>
            <person name="Tice H."/>
            <person name="Pitluck S."/>
            <person name="Cheng J.F."/>
            <person name="Copeland A."/>
            <person name="Saunders E."/>
            <person name="Brettin T."/>
            <person name="Detter J.C."/>
            <person name="Bruce D."/>
            <person name="Goodwin L."/>
            <person name="Pati A."/>
            <person name="Ivanova N."/>
            <person name="Mavromatis K."/>
            <person name="Ovchinnikova G."/>
            <person name="Chen A."/>
            <person name="Palaniappan K."/>
            <person name="Land M."/>
            <person name="Hauser L."/>
            <person name="Chang Y.J."/>
            <person name="Jeffries C.D."/>
            <person name="Chain P."/>
            <person name="Goker M."/>
            <person name="Bristow J."/>
            <person name="Eisen J.A."/>
            <person name="Markowitz V."/>
            <person name="Hugenholtz P."/>
            <person name="Kyrpides N.C."/>
            <person name="Klenk H.P."/>
            <person name="Han C."/>
        </authorList>
    </citation>
    <scope>NUCLEOTIDE SEQUENCE [LARGE SCALE GENOMIC DNA]</scope>
    <source>
        <strain evidence="4">ATCC 14870 / DSM 20603 / BCRC 15368 / CIP 55.134 / JCM 11481 / NBRC 15587 / NCTC 10816 / Prevot 55134</strain>
    </source>
</reference>
<dbReference type="RefSeq" id="WP_015772004.1">
    <property type="nucleotide sequence ID" value="NC_013174.1"/>
</dbReference>
<dbReference type="Pfam" id="PF00085">
    <property type="entry name" value="Thioredoxin"/>
    <property type="match status" value="1"/>
</dbReference>
<feature type="region of interest" description="Disordered" evidence="1">
    <location>
        <begin position="155"/>
        <end position="177"/>
    </location>
</feature>
<gene>
    <name evidence="3" type="ordered locus">Jden_1730</name>
</gene>
<accession>C7QYY7</accession>
<evidence type="ECO:0000256" key="1">
    <source>
        <dbReference type="SAM" id="MobiDB-lite"/>
    </source>
</evidence>
<dbReference type="InterPro" id="IPR036249">
    <property type="entry name" value="Thioredoxin-like_sf"/>
</dbReference>
<dbReference type="InterPro" id="IPR011990">
    <property type="entry name" value="TPR-like_helical_dom_sf"/>
</dbReference>
<dbReference type="OrthoDB" id="5181746at2"/>
<name>C7QYY7_JONDD</name>
<dbReference type="Gene3D" id="1.25.40.10">
    <property type="entry name" value="Tetratricopeptide repeat domain"/>
    <property type="match status" value="2"/>
</dbReference>
<protein>
    <submittedName>
        <fullName evidence="3">Putative thioredoxin domain-containing protein</fullName>
    </submittedName>
</protein>
<dbReference type="InterPro" id="IPR013766">
    <property type="entry name" value="Thioredoxin_domain"/>
</dbReference>
<dbReference type="HOGENOM" id="CLU_046120_0_0_11"/>
<keyword evidence="4" id="KW-1185">Reference proteome</keyword>
<dbReference type="eggNOG" id="COG3118">
    <property type="taxonomic scope" value="Bacteria"/>
</dbReference>
<dbReference type="Proteomes" id="UP000000628">
    <property type="component" value="Chromosome"/>
</dbReference>
<sequence length="313" mass="33146">MTESAHPDIHVRGAVDLSALQAANQKVPADRPAPAAGGYVVDLTEESFSAVVQRSTEVPVLIYLWVNDDQGCVTMADTLGNVVESAQGRLLLGRVDVQAWPRIAAAFQVQDVPAVVGLIGGQPVPLFAGVQDAQTIASVLDQFLQAAAANGVTGVIEPQGDTGQEPAHDAQAEPEPLPPLHQEAFDAIERNDFDTAIAAYTKALKQDPKDTMAAAGLAQVSLLQRTASVDLGEVRSHAANAPDDVDAQLAVADVDMIGGKVEDALDRLISLIPSLTAEDRERVRVRVVDYFEILGADDLRVAPARRRLASALF</sequence>
<evidence type="ECO:0000313" key="4">
    <source>
        <dbReference type="Proteomes" id="UP000000628"/>
    </source>
</evidence>
<dbReference type="STRING" id="471856.Jden_1730"/>
<evidence type="ECO:0000313" key="3">
    <source>
        <dbReference type="EMBL" id="ACV09376.1"/>
    </source>
</evidence>
<organism evidence="3 4">
    <name type="scientific">Jonesia denitrificans (strain ATCC 14870 / DSM 20603 / BCRC 15368 / CIP 55.134 / JCM 11481 / NBRC 15587 / NCTC 10816 / Prevot 55134)</name>
    <name type="common">Listeria denitrificans</name>
    <dbReference type="NCBI Taxonomy" id="471856"/>
    <lineage>
        <taxon>Bacteria</taxon>
        <taxon>Bacillati</taxon>
        <taxon>Actinomycetota</taxon>
        <taxon>Actinomycetes</taxon>
        <taxon>Micrococcales</taxon>
        <taxon>Jonesiaceae</taxon>
        <taxon>Jonesia</taxon>
    </lineage>
</organism>
<dbReference type="SUPFAM" id="SSF48452">
    <property type="entry name" value="TPR-like"/>
    <property type="match status" value="1"/>
</dbReference>
<dbReference type="Gene3D" id="3.40.30.10">
    <property type="entry name" value="Glutaredoxin"/>
    <property type="match status" value="1"/>
</dbReference>
<proteinExistence type="predicted"/>
<dbReference type="SUPFAM" id="SSF52833">
    <property type="entry name" value="Thioredoxin-like"/>
    <property type="match status" value="1"/>
</dbReference>
<dbReference type="Pfam" id="PF14561">
    <property type="entry name" value="TPR_20"/>
    <property type="match status" value="1"/>
</dbReference>
<evidence type="ECO:0000259" key="2">
    <source>
        <dbReference type="Pfam" id="PF00085"/>
    </source>
</evidence>
<dbReference type="EMBL" id="CP001706">
    <property type="protein sequence ID" value="ACV09376.1"/>
    <property type="molecule type" value="Genomic_DNA"/>
</dbReference>
<dbReference type="CDD" id="cd02956">
    <property type="entry name" value="ybbN"/>
    <property type="match status" value="1"/>
</dbReference>
<dbReference type="GO" id="GO:0006950">
    <property type="term" value="P:response to stress"/>
    <property type="evidence" value="ECO:0007669"/>
    <property type="project" value="UniProtKB-ARBA"/>
</dbReference>
<dbReference type="KEGG" id="jde:Jden_1730"/>
<feature type="domain" description="Thioredoxin" evidence="2">
    <location>
        <begin position="40"/>
        <end position="141"/>
    </location>
</feature>